<sequence length="121" mass="13348">MSAFPTYNDTPTLHKFYSSLKALVGVRFWEPIPIKVDYEMSVTIGLALSPCPANTSYTDPKLSAIMNSESFVQAFPCLKPFTNTSMAFTRPISLPSPPSNSTTPTIALTILKLENHPMYLS</sequence>
<accession>A0ABR2EJ68</accession>
<organism evidence="1 2">
    <name type="scientific">Hibiscus sabdariffa</name>
    <name type="common">roselle</name>
    <dbReference type="NCBI Taxonomy" id="183260"/>
    <lineage>
        <taxon>Eukaryota</taxon>
        <taxon>Viridiplantae</taxon>
        <taxon>Streptophyta</taxon>
        <taxon>Embryophyta</taxon>
        <taxon>Tracheophyta</taxon>
        <taxon>Spermatophyta</taxon>
        <taxon>Magnoliopsida</taxon>
        <taxon>eudicotyledons</taxon>
        <taxon>Gunneridae</taxon>
        <taxon>Pentapetalae</taxon>
        <taxon>rosids</taxon>
        <taxon>malvids</taxon>
        <taxon>Malvales</taxon>
        <taxon>Malvaceae</taxon>
        <taxon>Malvoideae</taxon>
        <taxon>Hibiscus</taxon>
    </lineage>
</organism>
<proteinExistence type="predicted"/>
<protein>
    <submittedName>
        <fullName evidence="1">Uncharacterized protein</fullName>
    </submittedName>
</protein>
<dbReference type="Proteomes" id="UP001472677">
    <property type="component" value="Unassembled WGS sequence"/>
</dbReference>
<reference evidence="1 2" key="1">
    <citation type="journal article" date="2024" name="G3 (Bethesda)">
        <title>Genome assembly of Hibiscus sabdariffa L. provides insights into metabolisms of medicinal natural products.</title>
        <authorList>
            <person name="Kim T."/>
        </authorList>
    </citation>
    <scope>NUCLEOTIDE SEQUENCE [LARGE SCALE GENOMIC DNA]</scope>
    <source>
        <strain evidence="1">TK-2024</strain>
        <tissue evidence="1">Old leaves</tissue>
    </source>
</reference>
<dbReference type="EMBL" id="JBBPBM010000013">
    <property type="protein sequence ID" value="KAK8562045.1"/>
    <property type="molecule type" value="Genomic_DNA"/>
</dbReference>
<evidence type="ECO:0000313" key="1">
    <source>
        <dbReference type="EMBL" id="KAK8562045.1"/>
    </source>
</evidence>
<comment type="caution">
    <text evidence="1">The sequence shown here is derived from an EMBL/GenBank/DDBJ whole genome shotgun (WGS) entry which is preliminary data.</text>
</comment>
<name>A0ABR2EJ68_9ROSI</name>
<evidence type="ECO:0000313" key="2">
    <source>
        <dbReference type="Proteomes" id="UP001472677"/>
    </source>
</evidence>
<gene>
    <name evidence="1" type="ORF">V6N12_049098</name>
</gene>
<keyword evidence="2" id="KW-1185">Reference proteome</keyword>